<name>A0ACC2T4N7_9FUNG</name>
<protein>
    <submittedName>
        <fullName evidence="1">Phosphatidate cytidylyltransferase</fullName>
        <ecNumber evidence="1">2.7.7.41</ecNumber>
    </submittedName>
</protein>
<organism evidence="1 2">
    <name type="scientific">Entomophthora muscae</name>
    <dbReference type="NCBI Taxonomy" id="34485"/>
    <lineage>
        <taxon>Eukaryota</taxon>
        <taxon>Fungi</taxon>
        <taxon>Fungi incertae sedis</taxon>
        <taxon>Zoopagomycota</taxon>
        <taxon>Entomophthoromycotina</taxon>
        <taxon>Entomophthoromycetes</taxon>
        <taxon>Entomophthorales</taxon>
        <taxon>Entomophthoraceae</taxon>
        <taxon>Entomophthora</taxon>
    </lineage>
</organism>
<gene>
    <name evidence="1" type="primary">CDS1_2</name>
    <name evidence="1" type="ORF">DSO57_1017831</name>
</gene>
<dbReference type="Proteomes" id="UP001165960">
    <property type="component" value="Unassembled WGS sequence"/>
</dbReference>
<keyword evidence="1" id="KW-0808">Transferase</keyword>
<keyword evidence="1" id="KW-0548">Nucleotidyltransferase</keyword>
<comment type="caution">
    <text evidence="1">The sequence shown here is derived from an EMBL/GenBank/DDBJ whole genome shotgun (WGS) entry which is preliminary data.</text>
</comment>
<evidence type="ECO:0000313" key="2">
    <source>
        <dbReference type="Proteomes" id="UP001165960"/>
    </source>
</evidence>
<dbReference type="EMBL" id="QTSX02003626">
    <property type="protein sequence ID" value="KAJ9069509.1"/>
    <property type="molecule type" value="Genomic_DNA"/>
</dbReference>
<keyword evidence="2" id="KW-1185">Reference proteome</keyword>
<accession>A0ACC2T4N7</accession>
<reference evidence="1" key="1">
    <citation type="submission" date="2022-04" db="EMBL/GenBank/DDBJ databases">
        <title>Genome of the entomopathogenic fungus Entomophthora muscae.</title>
        <authorList>
            <person name="Elya C."/>
            <person name="Lovett B.R."/>
            <person name="Lee E."/>
            <person name="Macias A.M."/>
            <person name="Hajek A.E."/>
            <person name="De Bivort B.L."/>
            <person name="Kasson M.T."/>
            <person name="De Fine Licht H.H."/>
            <person name="Stajich J.E."/>
        </authorList>
    </citation>
    <scope>NUCLEOTIDE SEQUENCE</scope>
    <source>
        <strain evidence="1">Berkeley</strain>
    </source>
</reference>
<evidence type="ECO:0000313" key="1">
    <source>
        <dbReference type="EMBL" id="KAJ9069509.1"/>
    </source>
</evidence>
<sequence length="438" mass="50024">MTRIKPRAKQLAASLRKSNSERVEYESDEAVRPECESKTQLLVDQDSKKRWANWHTRAISTIVLVSVFGGVLASGPLFIILLVMALQAVIYYEVVNLVSLPNRQRRLPWLRSINWYFFFVTNYFLYGDSIILNFKDTIFANAFLLNIASHHYFKSFSAYCLGFIWFVLNLRKNHYRFQFSMFAVTHMALLLVVFTSHFIVKNIFKGMFWFLLPISLVIVNDIGAYIAGFFFGRTPLIELSPKKTVEGFVGGLLITVTFGVLFSLWLCRYNFMICAIRDLTITAFSEIDCIPNPVFAKTEFALPPPTASLLALILGGSWRVIRVRPILLHSVAMSIFASLIAPFGGFFASGLKRAFNIKDFADVIPGHGGLTDRFDCQFMMGLFSYIYYTSFIETQQLDVGTVLETIVNNLSTEDQMALYRQLGTYLQEYHLIPIEKIV</sequence>
<dbReference type="EC" id="2.7.7.41" evidence="1"/>
<proteinExistence type="predicted"/>